<evidence type="ECO:0000256" key="2">
    <source>
        <dbReference type="SAM" id="MobiDB-lite"/>
    </source>
</evidence>
<dbReference type="KEGG" id="abs:AZOBR_p270203"/>
<geneLocation type="plasmid" evidence="5 6">
    <name>AZOBR_p2</name>
</geneLocation>
<keyword evidence="5" id="KW-0614">Plasmid</keyword>
<proteinExistence type="predicted"/>
<keyword evidence="3" id="KW-0472">Membrane</keyword>
<organism evidence="5 6">
    <name type="scientific">Azospirillum baldaniorum</name>
    <dbReference type="NCBI Taxonomy" id="1064539"/>
    <lineage>
        <taxon>Bacteria</taxon>
        <taxon>Pseudomonadati</taxon>
        <taxon>Pseudomonadota</taxon>
        <taxon>Alphaproteobacteria</taxon>
        <taxon>Rhodospirillales</taxon>
        <taxon>Azospirillaceae</taxon>
        <taxon>Azospirillum</taxon>
    </lineage>
</organism>
<keyword evidence="3" id="KW-0812">Transmembrane</keyword>
<feature type="transmembrane region" description="Helical" evidence="3">
    <location>
        <begin position="288"/>
        <end position="310"/>
    </location>
</feature>
<feature type="compositionally biased region" description="Polar residues" evidence="2">
    <location>
        <begin position="919"/>
        <end position="929"/>
    </location>
</feature>
<feature type="coiled-coil region" evidence="1">
    <location>
        <begin position="380"/>
        <end position="457"/>
    </location>
</feature>
<feature type="compositionally biased region" description="Low complexity" evidence="2">
    <location>
        <begin position="905"/>
        <end position="918"/>
    </location>
</feature>
<name>A0A9P1JY72_9PROT</name>
<dbReference type="PANTHER" id="PTHR38812:SF2">
    <property type="entry name" value="MU-LIKE PROPHAGE FLUMU PROTEIN GP42"/>
    <property type="match status" value="1"/>
</dbReference>
<accession>A0A9P1JY72</accession>
<evidence type="ECO:0000259" key="4">
    <source>
        <dbReference type="Pfam" id="PF20155"/>
    </source>
</evidence>
<evidence type="ECO:0000313" key="6">
    <source>
        <dbReference type="Proteomes" id="UP000007319"/>
    </source>
</evidence>
<dbReference type="InterPro" id="IPR013491">
    <property type="entry name" value="Tape_meas_N"/>
</dbReference>
<keyword evidence="3" id="KW-1133">Transmembrane helix</keyword>
<protein>
    <recommendedName>
        <fullName evidence="4">Tape measure protein N-terminal domain-containing protein</fullName>
    </recommendedName>
</protein>
<dbReference type="Proteomes" id="UP000007319">
    <property type="component" value="Plasmid AZOBR_p2"/>
</dbReference>
<feature type="coiled-coil region" evidence="1">
    <location>
        <begin position="535"/>
        <end position="569"/>
    </location>
</feature>
<reference evidence="5 6" key="1">
    <citation type="journal article" date="2011" name="PLoS Genet.">
        <title>Azospirillum genomes reveal transition of bacteria from aquatic to terrestrial environments.</title>
        <authorList>
            <person name="Wisniewski-Dye F."/>
            <person name="Borziak K."/>
            <person name="Khalsa-Moyers G."/>
            <person name="Alexandre G."/>
            <person name="Sukharnikov L.O."/>
            <person name="Wuichet K."/>
            <person name="Hurst G.B."/>
            <person name="McDonald W.H."/>
            <person name="Robertson J.S."/>
            <person name="Barbe V."/>
            <person name="Calteau A."/>
            <person name="Rouy Z."/>
            <person name="Mangenot S."/>
            <person name="Prigent-Combaret C."/>
            <person name="Normand P."/>
            <person name="Boyer M."/>
            <person name="Siguier P."/>
            <person name="Dessaux Y."/>
            <person name="Elmerich C."/>
            <person name="Condemine G."/>
            <person name="Krishnen G."/>
            <person name="Kennedy I."/>
            <person name="Paterson A.H."/>
            <person name="Gonzalez V."/>
            <person name="Mavingui P."/>
            <person name="Zhulin I.B."/>
        </authorList>
    </citation>
    <scope>NUCLEOTIDE SEQUENCE [LARGE SCALE GENOMIC DNA]</scope>
    <source>
        <strain evidence="5 6">Sp245</strain>
    </source>
</reference>
<dbReference type="Pfam" id="PF20155">
    <property type="entry name" value="TMP_3"/>
    <property type="match status" value="1"/>
</dbReference>
<keyword evidence="1" id="KW-0175">Coiled coil</keyword>
<evidence type="ECO:0000313" key="5">
    <source>
        <dbReference type="EMBL" id="CCD02007.1"/>
    </source>
</evidence>
<feature type="region of interest" description="Disordered" evidence="2">
    <location>
        <begin position="690"/>
        <end position="709"/>
    </location>
</feature>
<sequence>MDDASFRTALSRVVADVGKLKTETEKADGAVDDLGTSAGSAFGGMKTALAGLVAGIGFGSLISNVVGTIRSFEDLRGQLNTLTGSAEKGADAFKMITQFTASTPFELEDVTKAFARLKTVGIDPTESTLKNLGNVAASFGKDFTQFAEAVADATTGEFERLKEFGILMGKQGNEVTVTFDGVTQKIFASATSIRSYLEGLGKTKFASGIENQAATVSGAFSNVADSFKLLAYEIGEAGFRQALNDVARDLSKFLGDNKNLAREIGSSLASATRTAADLFKIFANNIDLVVVGLKSLVAAGVAAALGGIVIQVRNLIAGFTTLNALVSKNPLVMLAMTAGLVAAGYQLMGDNIDTTTEALKRSEAIMKSMGAANIPLDDQLANARQQADLFQQDIIKLQNTLNDRSWLDKLNPFDSDGDTERRLAEVTANYEAWKQVIAQVTEQIKQQKAAQDQANQSSDQDKILREQNVAAMTEWLTKAKETHAALLLEYEATVEGVQVTDAYRQAKALAAQSVYGVNSALVEEATALALNNSQMQAAIDQQKKLSEEKKQAEQRVKGFKESLQEQVATLQAEVATFGQSMVAQEAYKLAQQAQKLGISEVTAELRNKITALQEEKMAMETNKSIASYIDNLKTEASLLRMGNQEREVARNLREAENIAKAGGRALTQAEIDDIRRASVLKQEAAIENERREQRAQELTRQSSEAERQRQLEIERSVELQIRAEEQLRQSLQRVGDTIADMVEKGKFSLRTLIAEFIRLIATQVIARSAIAGGNGGFLGGLATGAIRGLRAGGGNVMAGSSYVVGEQGAGDLHPDVVRFHHAEQPVGVGRRRVHVGDFRPKHHGQRRSGLERVRHSGTPEVRDGRSDEHFPSNADRRAALWRGSCLIPTPTSRRPRGALSPLPPGSNSSNTATGTSRSPATASTLWTGR</sequence>
<evidence type="ECO:0000256" key="1">
    <source>
        <dbReference type="SAM" id="Coils"/>
    </source>
</evidence>
<dbReference type="EMBL" id="HE577329">
    <property type="protein sequence ID" value="CCD02007.1"/>
    <property type="molecule type" value="Genomic_DNA"/>
</dbReference>
<evidence type="ECO:0000256" key="3">
    <source>
        <dbReference type="SAM" id="Phobius"/>
    </source>
</evidence>
<feature type="domain" description="Tape measure protein N-terminal" evidence="4">
    <location>
        <begin position="65"/>
        <end position="234"/>
    </location>
</feature>
<dbReference type="AlphaFoldDB" id="A0A9P1JY72"/>
<dbReference type="InterPro" id="IPR053058">
    <property type="entry name" value="Mulikevirus_tape_measure"/>
</dbReference>
<dbReference type="PANTHER" id="PTHR38812">
    <property type="entry name" value="MU-LIKE PROPHAGE FLUMU PROTEIN GP42"/>
    <property type="match status" value="1"/>
</dbReference>
<gene>
    <name evidence="5" type="ORF">AZOBR_p270203</name>
</gene>
<feature type="region of interest" description="Disordered" evidence="2">
    <location>
        <begin position="836"/>
        <end position="929"/>
    </location>
</feature>
<feature type="compositionally biased region" description="Basic and acidic residues" evidence="2">
    <location>
        <begin position="860"/>
        <end position="878"/>
    </location>
</feature>
<keyword evidence="6" id="KW-1185">Reference proteome</keyword>